<sequence length="66" mass="7270">MPHMAQQEWTEVELHGGPMDGETAYVRTDGPDPGTALISPRCAYPGGRSIYEPDPAGRWTWRGDTP</sequence>
<accession>A0A9W6QF98</accession>
<reference evidence="2" key="1">
    <citation type="submission" date="2023-02" db="EMBL/GenBank/DDBJ databases">
        <title>Kitasatospora phosalacinea NBRC 14627.</title>
        <authorList>
            <person name="Ichikawa N."/>
            <person name="Sato H."/>
            <person name="Tonouchi N."/>
        </authorList>
    </citation>
    <scope>NUCLEOTIDE SEQUENCE</scope>
    <source>
        <strain evidence="2">NBRC 14627</strain>
    </source>
</reference>
<dbReference type="Proteomes" id="UP001165041">
    <property type="component" value="Unassembled WGS sequence"/>
</dbReference>
<dbReference type="AlphaFoldDB" id="A0A9W6QF98"/>
<evidence type="ECO:0000313" key="2">
    <source>
        <dbReference type="EMBL" id="GLW74501.1"/>
    </source>
</evidence>
<proteinExistence type="predicted"/>
<evidence type="ECO:0000256" key="1">
    <source>
        <dbReference type="SAM" id="MobiDB-lite"/>
    </source>
</evidence>
<gene>
    <name evidence="2" type="ORF">Kpho02_67990</name>
</gene>
<name>A0A9W6QF98_9ACTN</name>
<protein>
    <submittedName>
        <fullName evidence="2">Uncharacterized protein</fullName>
    </submittedName>
</protein>
<dbReference type="EMBL" id="BSSA01000035">
    <property type="protein sequence ID" value="GLW74501.1"/>
    <property type="molecule type" value="Genomic_DNA"/>
</dbReference>
<organism evidence="2 3">
    <name type="scientific">Kitasatospora phosalacinea</name>
    <dbReference type="NCBI Taxonomy" id="2065"/>
    <lineage>
        <taxon>Bacteria</taxon>
        <taxon>Bacillati</taxon>
        <taxon>Actinomycetota</taxon>
        <taxon>Actinomycetes</taxon>
        <taxon>Kitasatosporales</taxon>
        <taxon>Streptomycetaceae</taxon>
        <taxon>Kitasatospora</taxon>
    </lineage>
</organism>
<comment type="caution">
    <text evidence="2">The sequence shown here is derived from an EMBL/GenBank/DDBJ whole genome shotgun (WGS) entry which is preliminary data.</text>
</comment>
<evidence type="ECO:0000313" key="3">
    <source>
        <dbReference type="Proteomes" id="UP001165041"/>
    </source>
</evidence>
<feature type="region of interest" description="Disordered" evidence="1">
    <location>
        <begin position="1"/>
        <end position="41"/>
    </location>
</feature>